<organism evidence="2 3">
    <name type="scientific">Podarcis lilfordi</name>
    <name type="common">Lilford's wall lizard</name>
    <dbReference type="NCBI Taxonomy" id="74358"/>
    <lineage>
        <taxon>Eukaryota</taxon>
        <taxon>Metazoa</taxon>
        <taxon>Chordata</taxon>
        <taxon>Craniata</taxon>
        <taxon>Vertebrata</taxon>
        <taxon>Euteleostomi</taxon>
        <taxon>Lepidosauria</taxon>
        <taxon>Squamata</taxon>
        <taxon>Bifurcata</taxon>
        <taxon>Unidentata</taxon>
        <taxon>Episquamata</taxon>
        <taxon>Laterata</taxon>
        <taxon>Lacertibaenia</taxon>
        <taxon>Lacertidae</taxon>
        <taxon>Podarcis</taxon>
    </lineage>
</organism>
<dbReference type="EMBL" id="OX395135">
    <property type="protein sequence ID" value="CAI5785405.1"/>
    <property type="molecule type" value="Genomic_DNA"/>
</dbReference>
<proteinExistence type="predicted"/>
<sequence>MDFSQKLRRATGAGRGVYVMLLCFQHKTAEGAPLGRQQKGQLRESSPSVETSEQWNLTAQNFSEHLQCLKNQPYTLPDSEPKEWVRDFS</sequence>
<evidence type="ECO:0000313" key="2">
    <source>
        <dbReference type="EMBL" id="CAI5785405.1"/>
    </source>
</evidence>
<protein>
    <submittedName>
        <fullName evidence="2">Uncharacterized protein</fullName>
    </submittedName>
</protein>
<dbReference type="Proteomes" id="UP001178461">
    <property type="component" value="Chromosome 10"/>
</dbReference>
<gene>
    <name evidence="2" type="ORF">PODLI_1B004357</name>
</gene>
<feature type="compositionally biased region" description="Polar residues" evidence="1">
    <location>
        <begin position="38"/>
        <end position="54"/>
    </location>
</feature>
<evidence type="ECO:0000313" key="3">
    <source>
        <dbReference type="Proteomes" id="UP001178461"/>
    </source>
</evidence>
<name>A0AA35KW37_9SAUR</name>
<reference evidence="2" key="1">
    <citation type="submission" date="2022-12" db="EMBL/GenBank/DDBJ databases">
        <authorList>
            <person name="Alioto T."/>
            <person name="Alioto T."/>
            <person name="Gomez Garrido J."/>
        </authorList>
    </citation>
    <scope>NUCLEOTIDE SEQUENCE</scope>
</reference>
<dbReference type="AlphaFoldDB" id="A0AA35KW37"/>
<feature type="region of interest" description="Disordered" evidence="1">
    <location>
        <begin position="33"/>
        <end position="54"/>
    </location>
</feature>
<accession>A0AA35KW37</accession>
<evidence type="ECO:0000256" key="1">
    <source>
        <dbReference type="SAM" id="MobiDB-lite"/>
    </source>
</evidence>
<keyword evidence="3" id="KW-1185">Reference proteome</keyword>